<comment type="caution">
    <text evidence="3">The sequence shown here is derived from an EMBL/GenBank/DDBJ whole genome shotgun (WGS) entry which is preliminary data.</text>
</comment>
<dbReference type="InterPro" id="IPR041457">
    <property type="entry name" value="CxC2_KDZ-assoc"/>
</dbReference>
<dbReference type="Pfam" id="PF18803">
    <property type="entry name" value="CxC2"/>
    <property type="match status" value="1"/>
</dbReference>
<organism evidence="3 4">
    <name type="scientific">Mycena alexandri</name>
    <dbReference type="NCBI Taxonomy" id="1745969"/>
    <lineage>
        <taxon>Eukaryota</taxon>
        <taxon>Fungi</taxon>
        <taxon>Dikarya</taxon>
        <taxon>Basidiomycota</taxon>
        <taxon>Agaricomycotina</taxon>
        <taxon>Agaricomycetes</taxon>
        <taxon>Agaricomycetidae</taxon>
        <taxon>Agaricales</taxon>
        <taxon>Marasmiineae</taxon>
        <taxon>Mycenaceae</taxon>
        <taxon>Mycena</taxon>
    </lineage>
</organism>
<dbReference type="Proteomes" id="UP001218188">
    <property type="component" value="Unassembled WGS sequence"/>
</dbReference>
<gene>
    <name evidence="3" type="ORF">C8F04DRAFT_1269940</name>
</gene>
<protein>
    <recommendedName>
        <fullName evidence="2">CxC2-like cysteine cluster KDZ transposase-associated domain-containing protein</fullName>
    </recommendedName>
</protein>
<proteinExistence type="predicted"/>
<evidence type="ECO:0000256" key="1">
    <source>
        <dbReference type="SAM" id="MobiDB-lite"/>
    </source>
</evidence>
<feature type="compositionally biased region" description="Acidic residues" evidence="1">
    <location>
        <begin position="172"/>
        <end position="193"/>
    </location>
</feature>
<sequence>MNVMVVPGQRLSNRQINNMYLTILQALNSEQWKTRGRVECHCGQPALYTCGQCELPDLCRMCMVEAHLGSPLHKIREWSERAQSYACVSLRELGLRVALGHSGAPCPHPHPRRMDAITMTGIETLAVDFCGCERATNDGDQIKARGWWPLCGNYLSAIPLAVLRQIADRDEGEDLDAEQFDEESESSDAESEAAESSTSE</sequence>
<feature type="domain" description="CxC2-like cysteine cluster KDZ transposase-associated" evidence="2">
    <location>
        <begin position="90"/>
        <end position="150"/>
    </location>
</feature>
<feature type="region of interest" description="Disordered" evidence="1">
    <location>
        <begin position="172"/>
        <end position="200"/>
    </location>
</feature>
<keyword evidence="4" id="KW-1185">Reference proteome</keyword>
<dbReference type="AlphaFoldDB" id="A0AAD6WRV4"/>
<evidence type="ECO:0000259" key="2">
    <source>
        <dbReference type="Pfam" id="PF18803"/>
    </source>
</evidence>
<evidence type="ECO:0000313" key="3">
    <source>
        <dbReference type="EMBL" id="KAJ7024803.1"/>
    </source>
</evidence>
<reference evidence="3" key="1">
    <citation type="submission" date="2023-03" db="EMBL/GenBank/DDBJ databases">
        <title>Massive genome expansion in bonnet fungi (Mycena s.s.) driven by repeated elements and novel gene families across ecological guilds.</title>
        <authorList>
            <consortium name="Lawrence Berkeley National Laboratory"/>
            <person name="Harder C.B."/>
            <person name="Miyauchi S."/>
            <person name="Viragh M."/>
            <person name="Kuo A."/>
            <person name="Thoen E."/>
            <person name="Andreopoulos B."/>
            <person name="Lu D."/>
            <person name="Skrede I."/>
            <person name="Drula E."/>
            <person name="Henrissat B."/>
            <person name="Morin E."/>
            <person name="Kohler A."/>
            <person name="Barry K."/>
            <person name="LaButti K."/>
            <person name="Morin E."/>
            <person name="Salamov A."/>
            <person name="Lipzen A."/>
            <person name="Mereny Z."/>
            <person name="Hegedus B."/>
            <person name="Baldrian P."/>
            <person name="Stursova M."/>
            <person name="Weitz H."/>
            <person name="Taylor A."/>
            <person name="Grigoriev I.V."/>
            <person name="Nagy L.G."/>
            <person name="Martin F."/>
            <person name="Kauserud H."/>
        </authorList>
    </citation>
    <scope>NUCLEOTIDE SEQUENCE</scope>
    <source>
        <strain evidence="3">CBHHK200</strain>
    </source>
</reference>
<dbReference type="EMBL" id="JARJCM010000164">
    <property type="protein sequence ID" value="KAJ7024803.1"/>
    <property type="molecule type" value="Genomic_DNA"/>
</dbReference>
<name>A0AAD6WRV4_9AGAR</name>
<accession>A0AAD6WRV4</accession>
<evidence type="ECO:0000313" key="4">
    <source>
        <dbReference type="Proteomes" id="UP001218188"/>
    </source>
</evidence>